<dbReference type="Proteomes" id="UP000800041">
    <property type="component" value="Unassembled WGS sequence"/>
</dbReference>
<evidence type="ECO:0000313" key="3">
    <source>
        <dbReference type="Proteomes" id="UP000800041"/>
    </source>
</evidence>
<evidence type="ECO:0000313" key="2">
    <source>
        <dbReference type="EMBL" id="KAF1988143.1"/>
    </source>
</evidence>
<organism evidence="2 3">
    <name type="scientific">Aulographum hederae CBS 113979</name>
    <dbReference type="NCBI Taxonomy" id="1176131"/>
    <lineage>
        <taxon>Eukaryota</taxon>
        <taxon>Fungi</taxon>
        <taxon>Dikarya</taxon>
        <taxon>Ascomycota</taxon>
        <taxon>Pezizomycotina</taxon>
        <taxon>Dothideomycetes</taxon>
        <taxon>Pleosporomycetidae</taxon>
        <taxon>Aulographales</taxon>
        <taxon>Aulographaceae</taxon>
    </lineage>
</organism>
<proteinExistence type="predicted"/>
<gene>
    <name evidence="2" type="ORF">K402DRAFT_29726</name>
</gene>
<name>A0A6G1H4J2_9PEZI</name>
<reference evidence="2" key="1">
    <citation type="journal article" date="2020" name="Stud. Mycol.">
        <title>101 Dothideomycetes genomes: a test case for predicting lifestyles and emergence of pathogens.</title>
        <authorList>
            <person name="Haridas S."/>
            <person name="Albert R."/>
            <person name="Binder M."/>
            <person name="Bloem J."/>
            <person name="Labutti K."/>
            <person name="Salamov A."/>
            <person name="Andreopoulos B."/>
            <person name="Baker S."/>
            <person name="Barry K."/>
            <person name="Bills G."/>
            <person name="Bluhm B."/>
            <person name="Cannon C."/>
            <person name="Castanera R."/>
            <person name="Culley D."/>
            <person name="Daum C."/>
            <person name="Ezra D."/>
            <person name="Gonzalez J."/>
            <person name="Henrissat B."/>
            <person name="Kuo A."/>
            <person name="Liang C."/>
            <person name="Lipzen A."/>
            <person name="Lutzoni F."/>
            <person name="Magnuson J."/>
            <person name="Mondo S."/>
            <person name="Nolan M."/>
            <person name="Ohm R."/>
            <person name="Pangilinan J."/>
            <person name="Park H.-J."/>
            <person name="Ramirez L."/>
            <person name="Alfaro M."/>
            <person name="Sun H."/>
            <person name="Tritt A."/>
            <person name="Yoshinaga Y."/>
            <person name="Zwiers L.-H."/>
            <person name="Turgeon B."/>
            <person name="Goodwin S."/>
            <person name="Spatafora J."/>
            <person name="Crous P."/>
            <person name="Grigoriev I."/>
        </authorList>
    </citation>
    <scope>NUCLEOTIDE SEQUENCE</scope>
    <source>
        <strain evidence="2">CBS 113979</strain>
    </source>
</reference>
<protein>
    <submittedName>
        <fullName evidence="2">Uncharacterized protein</fullName>
    </submittedName>
</protein>
<keyword evidence="1" id="KW-0812">Transmembrane</keyword>
<keyword evidence="3" id="KW-1185">Reference proteome</keyword>
<dbReference type="AlphaFoldDB" id="A0A6G1H4J2"/>
<keyword evidence="1" id="KW-1133">Transmembrane helix</keyword>
<sequence>MHLEEGTPLLRQSMICPALLAASGWFVFFAILVYYLMATSTSTAFSFPHLNRHSASRYASSMPTSLCYKVDELNGDPFPMLGQSRSTMF</sequence>
<feature type="transmembrane region" description="Helical" evidence="1">
    <location>
        <begin position="12"/>
        <end position="37"/>
    </location>
</feature>
<evidence type="ECO:0000256" key="1">
    <source>
        <dbReference type="SAM" id="Phobius"/>
    </source>
</evidence>
<dbReference type="EMBL" id="ML977149">
    <property type="protein sequence ID" value="KAF1988143.1"/>
    <property type="molecule type" value="Genomic_DNA"/>
</dbReference>
<accession>A0A6G1H4J2</accession>
<keyword evidence="1" id="KW-0472">Membrane</keyword>